<comment type="subcellular location">
    <subcellularLocation>
        <location evidence="1">Membrane</location>
        <topology evidence="1">Multi-pass membrane protein</topology>
    </subcellularLocation>
</comment>
<feature type="domain" description="G-protein coupled receptors family 2 profile 2" evidence="6">
    <location>
        <begin position="1"/>
        <end position="74"/>
    </location>
</feature>
<keyword evidence="4 5" id="KW-0472">Membrane</keyword>
<keyword evidence="3 5" id="KW-1133">Transmembrane helix</keyword>
<sequence>NIFRYYFVLVSLMWNGVEAHNMYRMLVVVYHRHVSHFILISACIAWGIPLVLLSVILSVDKTAFDGFYKNCDFR</sequence>
<dbReference type="EMBL" id="AMQM01006280">
    <property type="status" value="NOT_ANNOTATED_CDS"/>
    <property type="molecule type" value="Genomic_DNA"/>
</dbReference>
<protein>
    <recommendedName>
        <fullName evidence="6">G-protein coupled receptors family 2 profile 2 domain-containing protein</fullName>
    </recommendedName>
</protein>
<feature type="transmembrane region" description="Helical" evidence="5">
    <location>
        <begin position="35"/>
        <end position="59"/>
    </location>
</feature>
<dbReference type="InterPro" id="IPR017981">
    <property type="entry name" value="GPCR_2-like_7TM"/>
</dbReference>
<dbReference type="OMA" id="ISACIAW"/>
<evidence type="ECO:0000256" key="4">
    <source>
        <dbReference type="ARBA" id="ARBA00023136"/>
    </source>
</evidence>
<dbReference type="GO" id="GO:0007166">
    <property type="term" value="P:cell surface receptor signaling pathway"/>
    <property type="evidence" value="ECO:0007669"/>
    <property type="project" value="InterPro"/>
</dbReference>
<evidence type="ECO:0000313" key="8">
    <source>
        <dbReference type="EnsemblMetazoa" id="HelroP85376"/>
    </source>
</evidence>
<dbReference type="Proteomes" id="UP000015101">
    <property type="component" value="Unassembled WGS sequence"/>
</dbReference>
<dbReference type="PANTHER" id="PTHR47767:SF1">
    <property type="entry name" value="ADHESION G PROTEIN-COUPLED RECEPTOR G7"/>
    <property type="match status" value="1"/>
</dbReference>
<dbReference type="InterPro" id="IPR000832">
    <property type="entry name" value="GPCR_2_secretin-like"/>
</dbReference>
<reference evidence="7 9" key="2">
    <citation type="journal article" date="2013" name="Nature">
        <title>Insights into bilaterian evolution from three spiralian genomes.</title>
        <authorList>
            <person name="Simakov O."/>
            <person name="Marletaz F."/>
            <person name="Cho S.J."/>
            <person name="Edsinger-Gonzales E."/>
            <person name="Havlak P."/>
            <person name="Hellsten U."/>
            <person name="Kuo D.H."/>
            <person name="Larsson T."/>
            <person name="Lv J."/>
            <person name="Arendt D."/>
            <person name="Savage R."/>
            <person name="Osoegawa K."/>
            <person name="de Jong P."/>
            <person name="Grimwood J."/>
            <person name="Chapman J.A."/>
            <person name="Shapiro H."/>
            <person name="Aerts A."/>
            <person name="Otillar R.P."/>
            <person name="Terry A.Y."/>
            <person name="Boore J.L."/>
            <person name="Grigoriev I.V."/>
            <person name="Lindberg D.R."/>
            <person name="Seaver E.C."/>
            <person name="Weisblat D.A."/>
            <person name="Putnam N.H."/>
            <person name="Rokhsar D.S."/>
        </authorList>
    </citation>
    <scope>NUCLEOTIDE SEQUENCE</scope>
</reference>
<dbReference type="CTD" id="20216457"/>
<reference evidence="8" key="3">
    <citation type="submission" date="2015-06" db="UniProtKB">
        <authorList>
            <consortium name="EnsemblMetazoa"/>
        </authorList>
    </citation>
    <scope>IDENTIFICATION</scope>
</reference>
<reference evidence="9" key="1">
    <citation type="submission" date="2012-12" db="EMBL/GenBank/DDBJ databases">
        <authorList>
            <person name="Hellsten U."/>
            <person name="Grimwood J."/>
            <person name="Chapman J.A."/>
            <person name="Shapiro H."/>
            <person name="Aerts A."/>
            <person name="Otillar R.P."/>
            <person name="Terry A.Y."/>
            <person name="Boore J.L."/>
            <person name="Simakov O."/>
            <person name="Marletaz F."/>
            <person name="Cho S.-J."/>
            <person name="Edsinger-Gonzales E."/>
            <person name="Havlak P."/>
            <person name="Kuo D.-H."/>
            <person name="Larsson T."/>
            <person name="Lv J."/>
            <person name="Arendt D."/>
            <person name="Savage R."/>
            <person name="Osoegawa K."/>
            <person name="de Jong P."/>
            <person name="Lindberg D.R."/>
            <person name="Seaver E.C."/>
            <person name="Weisblat D.A."/>
            <person name="Putnam N.H."/>
            <person name="Grigoriev I.V."/>
            <person name="Rokhsar D.S."/>
        </authorList>
    </citation>
    <scope>NUCLEOTIDE SEQUENCE</scope>
</reference>
<dbReference type="AlphaFoldDB" id="T1G5W0"/>
<dbReference type="GeneID" id="20216457"/>
<dbReference type="OrthoDB" id="10037534at2759"/>
<name>T1G5W0_HELRO</name>
<dbReference type="InParanoid" id="T1G5W0"/>
<keyword evidence="9" id="KW-1185">Reference proteome</keyword>
<dbReference type="KEGG" id="hro:HELRODRAFT_85376"/>
<dbReference type="PROSITE" id="PS50261">
    <property type="entry name" value="G_PROTEIN_RECEP_F2_4"/>
    <property type="match status" value="1"/>
</dbReference>
<dbReference type="EMBL" id="KB097336">
    <property type="protein sequence ID" value="ESN97602.1"/>
    <property type="molecule type" value="Genomic_DNA"/>
</dbReference>
<dbReference type="HOGENOM" id="CLU_2596885_0_0_1"/>
<dbReference type="GO" id="GO:0004930">
    <property type="term" value="F:G protein-coupled receptor activity"/>
    <property type="evidence" value="ECO:0007669"/>
    <property type="project" value="InterPro"/>
</dbReference>
<evidence type="ECO:0000256" key="3">
    <source>
        <dbReference type="ARBA" id="ARBA00022989"/>
    </source>
</evidence>
<evidence type="ECO:0000313" key="7">
    <source>
        <dbReference type="EMBL" id="ESN97602.1"/>
    </source>
</evidence>
<dbReference type="InterPro" id="IPR053066">
    <property type="entry name" value="ADGR_G7"/>
</dbReference>
<dbReference type="Pfam" id="PF00002">
    <property type="entry name" value="7tm_2"/>
    <property type="match status" value="1"/>
</dbReference>
<keyword evidence="2 5" id="KW-0812">Transmembrane</keyword>
<dbReference type="GO" id="GO:0016020">
    <property type="term" value="C:membrane"/>
    <property type="evidence" value="ECO:0007669"/>
    <property type="project" value="UniProtKB-SubCell"/>
</dbReference>
<gene>
    <name evidence="8" type="primary">20216457</name>
    <name evidence="7" type="ORF">HELRODRAFT_85376</name>
</gene>
<dbReference type="RefSeq" id="XP_009024284.1">
    <property type="nucleotide sequence ID" value="XM_009026036.1"/>
</dbReference>
<organism evidence="8 9">
    <name type="scientific">Helobdella robusta</name>
    <name type="common">Californian leech</name>
    <dbReference type="NCBI Taxonomy" id="6412"/>
    <lineage>
        <taxon>Eukaryota</taxon>
        <taxon>Metazoa</taxon>
        <taxon>Spiralia</taxon>
        <taxon>Lophotrochozoa</taxon>
        <taxon>Annelida</taxon>
        <taxon>Clitellata</taxon>
        <taxon>Hirudinea</taxon>
        <taxon>Rhynchobdellida</taxon>
        <taxon>Glossiphoniidae</taxon>
        <taxon>Helobdella</taxon>
    </lineage>
</organism>
<evidence type="ECO:0000259" key="6">
    <source>
        <dbReference type="PROSITE" id="PS50261"/>
    </source>
</evidence>
<dbReference type="EnsemblMetazoa" id="HelroT85376">
    <property type="protein sequence ID" value="HelroP85376"/>
    <property type="gene ID" value="HelroG85376"/>
</dbReference>
<evidence type="ECO:0000256" key="5">
    <source>
        <dbReference type="SAM" id="Phobius"/>
    </source>
</evidence>
<dbReference type="Gene3D" id="1.20.1070.10">
    <property type="entry name" value="Rhodopsin 7-helix transmembrane proteins"/>
    <property type="match status" value="1"/>
</dbReference>
<accession>T1G5W0</accession>
<dbReference type="PANTHER" id="PTHR47767">
    <property type="entry name" value="ADHESION G PROTEIN-COUPLED RECEPTOR G7"/>
    <property type="match status" value="1"/>
</dbReference>
<proteinExistence type="predicted"/>
<evidence type="ECO:0000313" key="9">
    <source>
        <dbReference type="Proteomes" id="UP000015101"/>
    </source>
</evidence>
<evidence type="ECO:0000256" key="2">
    <source>
        <dbReference type="ARBA" id="ARBA00022692"/>
    </source>
</evidence>
<evidence type="ECO:0000256" key="1">
    <source>
        <dbReference type="ARBA" id="ARBA00004141"/>
    </source>
</evidence>